<evidence type="ECO:0000256" key="6">
    <source>
        <dbReference type="HAMAP-Rule" id="MF_00600"/>
    </source>
</evidence>
<dbReference type="InterPro" id="IPR002423">
    <property type="entry name" value="Cpn60/GroEL/TCP-1"/>
</dbReference>
<dbReference type="FunFam" id="1.10.560.10:FF:000001">
    <property type="entry name" value="60 kDa chaperonin"/>
    <property type="match status" value="1"/>
</dbReference>
<accession>A0A7C3F2A9</accession>
<evidence type="ECO:0000256" key="1">
    <source>
        <dbReference type="ARBA" id="ARBA00006607"/>
    </source>
</evidence>
<protein>
    <recommendedName>
        <fullName evidence="6">Chaperonin GroEL</fullName>
        <ecNumber evidence="6">5.6.1.7</ecNumber>
    </recommendedName>
    <alternativeName>
        <fullName evidence="6">60 kDa chaperonin</fullName>
    </alternativeName>
    <alternativeName>
        <fullName evidence="6">Chaperonin-60</fullName>
        <shortName evidence="6">Cpn60</shortName>
    </alternativeName>
</protein>
<dbReference type="InterPro" id="IPR027410">
    <property type="entry name" value="TCP-1-like_intermed_sf"/>
</dbReference>
<dbReference type="GO" id="GO:0016853">
    <property type="term" value="F:isomerase activity"/>
    <property type="evidence" value="ECO:0007669"/>
    <property type="project" value="UniProtKB-KW"/>
</dbReference>
<dbReference type="NCBIfam" id="NF009488">
    <property type="entry name" value="PRK12850.1"/>
    <property type="match status" value="1"/>
</dbReference>
<feature type="binding site" evidence="6">
    <location>
        <begin position="30"/>
        <end position="33"/>
    </location>
    <ligand>
        <name>ATP</name>
        <dbReference type="ChEBI" id="CHEBI:30616"/>
    </ligand>
</feature>
<dbReference type="InterPro" id="IPR018370">
    <property type="entry name" value="Chaperonin_Cpn60_CS"/>
</dbReference>
<dbReference type="PRINTS" id="PR00298">
    <property type="entry name" value="CHAPERONIN60"/>
</dbReference>
<keyword evidence="5 6" id="KW-0413">Isomerase</keyword>
<feature type="binding site" evidence="6">
    <location>
        <position position="422"/>
    </location>
    <ligand>
        <name>ATP</name>
        <dbReference type="ChEBI" id="CHEBI:30616"/>
    </ligand>
</feature>
<feature type="coiled-coil region" evidence="9">
    <location>
        <begin position="346"/>
        <end position="373"/>
    </location>
</feature>
<dbReference type="NCBIfam" id="NF009489">
    <property type="entry name" value="PRK12851.1"/>
    <property type="match status" value="1"/>
</dbReference>
<evidence type="ECO:0000313" key="11">
    <source>
        <dbReference type="EMBL" id="HFJ54187.1"/>
    </source>
</evidence>
<evidence type="ECO:0000256" key="2">
    <source>
        <dbReference type="ARBA" id="ARBA00022741"/>
    </source>
</evidence>
<evidence type="ECO:0000256" key="5">
    <source>
        <dbReference type="ARBA" id="ARBA00023235"/>
    </source>
</evidence>
<dbReference type="SUPFAM" id="SSF48592">
    <property type="entry name" value="GroEL equatorial domain-like"/>
    <property type="match status" value="1"/>
</dbReference>
<comment type="subcellular location">
    <subcellularLocation>
        <location evidence="6">Cytoplasm</location>
    </subcellularLocation>
</comment>
<evidence type="ECO:0000256" key="4">
    <source>
        <dbReference type="ARBA" id="ARBA00023186"/>
    </source>
</evidence>
<dbReference type="GO" id="GO:0005524">
    <property type="term" value="F:ATP binding"/>
    <property type="evidence" value="ECO:0007669"/>
    <property type="project" value="UniProtKB-UniRule"/>
</dbReference>
<dbReference type="HAMAP" id="MF_00600">
    <property type="entry name" value="CH60"/>
    <property type="match status" value="1"/>
</dbReference>
<feature type="binding site" evidence="6">
    <location>
        <position position="501"/>
    </location>
    <ligand>
        <name>ATP</name>
        <dbReference type="ChEBI" id="CHEBI:30616"/>
    </ligand>
</feature>
<comment type="function">
    <text evidence="6 8">Together with its co-chaperonin GroES, plays an essential role in assisting protein folding. The GroEL-GroES system forms a nano-cage that allows encapsulation of the non-native substrate proteins and provides a physical environment optimized to promote and accelerate protein folding.</text>
</comment>
<dbReference type="EC" id="5.6.1.7" evidence="6"/>
<dbReference type="NCBIfam" id="NF000592">
    <property type="entry name" value="PRK00013.1"/>
    <property type="match status" value="1"/>
</dbReference>
<evidence type="ECO:0000256" key="9">
    <source>
        <dbReference type="SAM" id="Coils"/>
    </source>
</evidence>
<evidence type="ECO:0000256" key="8">
    <source>
        <dbReference type="RuleBase" id="RU000419"/>
    </source>
</evidence>
<dbReference type="AlphaFoldDB" id="A0A7C3F2A9"/>
<reference evidence="11" key="1">
    <citation type="journal article" date="2020" name="mSystems">
        <title>Genome- and Community-Level Interaction Insights into Carbon Utilization and Element Cycling Functions of Hydrothermarchaeota in Hydrothermal Sediment.</title>
        <authorList>
            <person name="Zhou Z."/>
            <person name="Liu Y."/>
            <person name="Xu W."/>
            <person name="Pan J."/>
            <person name="Luo Z.H."/>
            <person name="Li M."/>
        </authorList>
    </citation>
    <scope>NUCLEOTIDE SEQUENCE [LARGE SCALE GENOMIC DNA]</scope>
    <source>
        <strain evidence="10">SpSt-265</strain>
        <strain evidence="11">SpSt-465</strain>
    </source>
</reference>
<gene>
    <name evidence="6 11" type="primary">groL</name>
    <name evidence="6" type="synonym">groEL</name>
    <name evidence="10" type="ORF">ENP94_03935</name>
    <name evidence="11" type="ORF">ENS16_05810</name>
</gene>
<dbReference type="NCBIfam" id="NF009487">
    <property type="entry name" value="PRK12849.1"/>
    <property type="match status" value="1"/>
</dbReference>
<proteinExistence type="inferred from homology"/>
<name>A0A7C3F2A9_UNCW3</name>
<dbReference type="GO" id="GO:0140662">
    <property type="term" value="F:ATP-dependent protein folding chaperone"/>
    <property type="evidence" value="ECO:0007669"/>
    <property type="project" value="InterPro"/>
</dbReference>
<dbReference type="EMBL" id="DSLG01000004">
    <property type="protein sequence ID" value="HEA87143.1"/>
    <property type="molecule type" value="Genomic_DNA"/>
</dbReference>
<dbReference type="InterPro" id="IPR027413">
    <property type="entry name" value="GROEL-like_equatorial_sf"/>
</dbReference>
<dbReference type="NCBIfam" id="TIGR02348">
    <property type="entry name" value="GroEL"/>
    <property type="match status" value="1"/>
</dbReference>
<sequence length="547" mass="59071">MPAKQLKFEEDARRAILRGAEQLAHAVKVTLGPRGHNVLIDKKWGAPTVTKDGVTVAKEIELEDKFENMGAQMIKEVASKTSDIAGDGTTTATVLAEAIYREGLKNVTAGANAMALKRGIDKAVEAAVAELKRISKKTSGREEIEQVATISANNDKEIGKLIADAMEKVGKEGVITVEEAKSVETTLEVVEGMQFDRGYLSPYFALEPGTTSPQNQKMEAILEDAFVLLYEKKISSMRDLLPILEKVAQRGKPILVIAEEVEGEALAGLVVNHIKGTLRCCAVKAPGYGDRRRAMMEDIAILTGGRLISEDLGIKLENVQISDLGIAKRVVIDKENTTIVEGAGKKADIQARIEQIRKQIEETKSDYDREKLQERLAKLAGGVAVINVGAATEVEMKNKKALVEDALHATRAAVEEGVVPGGGVALVRCIPALEKLKVEGDEQIGVNIVKRALEEPIRQLAQNAGVDGSIVFNRVKEEKGSFGFNCETLEYGDMFEMGIIDPTKVTRVALQNAASVAGLMITTECAITELPEKEKTPPTPGGYGGEY</sequence>
<comment type="subunit">
    <text evidence="6 8">Forms a cylinder of 14 subunits composed of two heptameric rings stacked back-to-back. Interacts with the co-chaperonin GroES.</text>
</comment>
<comment type="caution">
    <text evidence="11">The sequence shown here is derived from an EMBL/GenBank/DDBJ whole genome shotgun (WGS) entry which is preliminary data.</text>
</comment>
<dbReference type="InterPro" id="IPR027409">
    <property type="entry name" value="GroEL-like_apical_dom_sf"/>
</dbReference>
<comment type="similarity">
    <text evidence="1 6 7">Belongs to the chaperonin (HSP60) family.</text>
</comment>
<keyword evidence="3 6" id="KW-0067">ATP-binding</keyword>
<dbReference type="GO" id="GO:0005737">
    <property type="term" value="C:cytoplasm"/>
    <property type="evidence" value="ECO:0007669"/>
    <property type="project" value="UniProtKB-SubCell"/>
</dbReference>
<evidence type="ECO:0000313" key="10">
    <source>
        <dbReference type="EMBL" id="HEA87143.1"/>
    </source>
</evidence>
<keyword evidence="9" id="KW-0175">Coiled coil</keyword>
<keyword evidence="6" id="KW-0963">Cytoplasm</keyword>
<comment type="caution">
    <text evidence="6">Lacks conserved residue(s) required for the propagation of feature annotation.</text>
</comment>
<feature type="binding site" evidence="6">
    <location>
        <begin position="87"/>
        <end position="91"/>
    </location>
    <ligand>
        <name>ATP</name>
        <dbReference type="ChEBI" id="CHEBI:30616"/>
    </ligand>
</feature>
<dbReference type="InterPro" id="IPR001844">
    <property type="entry name" value="Cpn60/GroEL"/>
</dbReference>
<dbReference type="Gene3D" id="1.10.560.10">
    <property type="entry name" value="GroEL-like equatorial domain"/>
    <property type="match status" value="1"/>
</dbReference>
<dbReference type="Gene3D" id="3.50.7.10">
    <property type="entry name" value="GroEL"/>
    <property type="match status" value="1"/>
</dbReference>
<dbReference type="Pfam" id="PF00118">
    <property type="entry name" value="Cpn60_TCP1"/>
    <property type="match status" value="1"/>
</dbReference>
<dbReference type="FunFam" id="3.50.7.10:FF:000001">
    <property type="entry name" value="60 kDa chaperonin"/>
    <property type="match status" value="1"/>
</dbReference>
<dbReference type="SUPFAM" id="SSF52029">
    <property type="entry name" value="GroEL apical domain-like"/>
    <property type="match status" value="1"/>
</dbReference>
<dbReference type="GO" id="GO:0042026">
    <property type="term" value="P:protein refolding"/>
    <property type="evidence" value="ECO:0007669"/>
    <property type="project" value="UniProtKB-UniRule"/>
</dbReference>
<evidence type="ECO:0000256" key="3">
    <source>
        <dbReference type="ARBA" id="ARBA00022840"/>
    </source>
</evidence>
<dbReference type="PROSITE" id="PS00296">
    <property type="entry name" value="CHAPERONINS_CPN60"/>
    <property type="match status" value="1"/>
</dbReference>
<organism evidence="11">
    <name type="scientific">candidate division WOR-3 bacterium</name>
    <dbReference type="NCBI Taxonomy" id="2052148"/>
    <lineage>
        <taxon>Bacteria</taxon>
        <taxon>Bacteria division WOR-3</taxon>
    </lineage>
</organism>
<dbReference type="SUPFAM" id="SSF54849">
    <property type="entry name" value="GroEL-intermediate domain like"/>
    <property type="match status" value="1"/>
</dbReference>
<keyword evidence="4 6" id="KW-0143">Chaperone</keyword>
<feature type="binding site" evidence="6">
    <location>
        <position position="51"/>
    </location>
    <ligand>
        <name>ATP</name>
        <dbReference type="ChEBI" id="CHEBI:30616"/>
    </ligand>
</feature>
<dbReference type="PANTHER" id="PTHR45633">
    <property type="entry name" value="60 KDA HEAT SHOCK PROTEIN, MITOCHONDRIAL"/>
    <property type="match status" value="1"/>
</dbReference>
<dbReference type="GO" id="GO:0051082">
    <property type="term" value="F:unfolded protein binding"/>
    <property type="evidence" value="ECO:0007669"/>
    <property type="project" value="UniProtKB-UniRule"/>
</dbReference>
<dbReference type="EMBL" id="DSTU01000007">
    <property type="protein sequence ID" value="HFJ54187.1"/>
    <property type="molecule type" value="Genomic_DNA"/>
</dbReference>
<evidence type="ECO:0000256" key="7">
    <source>
        <dbReference type="RuleBase" id="RU000418"/>
    </source>
</evidence>
<dbReference type="Gene3D" id="3.30.260.10">
    <property type="entry name" value="TCP-1-like chaperonin intermediate domain"/>
    <property type="match status" value="1"/>
</dbReference>
<keyword evidence="2 6" id="KW-0547">Nucleotide-binding</keyword>
<dbReference type="CDD" id="cd03344">
    <property type="entry name" value="GroEL"/>
    <property type="match status" value="1"/>
</dbReference>